<gene>
    <name evidence="9" type="ORF">V8247_01055</name>
</gene>
<dbReference type="PRINTS" id="PR00758">
    <property type="entry name" value="ARSENICPUMP"/>
</dbReference>
<accession>A0ABZ2JB49</accession>
<evidence type="ECO:0000256" key="3">
    <source>
        <dbReference type="ARBA" id="ARBA00022475"/>
    </source>
</evidence>
<evidence type="ECO:0000256" key="7">
    <source>
        <dbReference type="ARBA" id="ARBA00023136"/>
    </source>
</evidence>
<feature type="transmembrane region" description="Helical" evidence="8">
    <location>
        <begin position="271"/>
        <end position="290"/>
    </location>
</feature>
<sequence>MLISLFIFLLTIIAVLRRPAGVSEAVVGIIGAAVMIGAGYVSLPQTYTVVIDSLNVVLFFLGLMIMVAIAEVSGLVETAANTAARFSHGNGRLLLLVVFGIGIIITILLSNDATVLILTPVVLALTSRFNLNPLPYVFACAFVANASSMLLPIANPVNLLAIDAFDIRLPEYLIHLLLPGLTAIAVTISLFMIIFRREVRTNFTLEANSFYPVNPLLMPVLTTLGIVVAGYILFSVQGWPLSIPVLSGAIMLLAIALTGRHITLRPLSKSISWSILPFIVSLAVLVQGLANSGLIQLLGDHLTTLLNQGEIPASLVASFGTAVGANLFNNWPMMMISVETLRTSPELIGMVPALPYQVILGADLGPNIAIFGSFSTLLWFVILRRRGLNIKPSSYLKLGVIVTLPALLFSSLVLILIS</sequence>
<keyword evidence="3" id="KW-1003">Cell membrane</keyword>
<name>A0ABZ2JB49_9CHLR</name>
<keyword evidence="10" id="KW-1185">Reference proteome</keyword>
<proteinExistence type="inferred from homology"/>
<organism evidence="9 10">
    <name type="scientific">Candidatus Dehalogenimonas loeffleri</name>
    <dbReference type="NCBI Taxonomy" id="3127115"/>
    <lineage>
        <taxon>Bacteria</taxon>
        <taxon>Bacillati</taxon>
        <taxon>Chloroflexota</taxon>
        <taxon>Dehalococcoidia</taxon>
        <taxon>Dehalococcoidales</taxon>
        <taxon>Dehalococcoidaceae</taxon>
        <taxon>Dehalogenimonas</taxon>
    </lineage>
</organism>
<reference evidence="9 10" key="1">
    <citation type="submission" date="2024-03" db="EMBL/GenBank/DDBJ databases">
        <title>A Dehalogenimonas Isolated from Estuarine Sediments Dihaloeliminates Chlorinated Alkanes.</title>
        <authorList>
            <person name="Yang Y."/>
            <person name="Wang H."/>
        </authorList>
    </citation>
    <scope>NUCLEOTIDE SEQUENCE [LARGE SCALE GENOMIC DNA]</scope>
    <source>
        <strain evidence="9 10">W</strain>
    </source>
</reference>
<evidence type="ECO:0000256" key="2">
    <source>
        <dbReference type="ARBA" id="ARBA00006433"/>
    </source>
</evidence>
<protein>
    <submittedName>
        <fullName evidence="9">ArsB/NhaD family transporter</fullName>
    </submittedName>
</protein>
<dbReference type="PANTHER" id="PTHR43302:SF5">
    <property type="entry name" value="TRANSPORTER ARSB-RELATED"/>
    <property type="match status" value="1"/>
</dbReference>
<dbReference type="RefSeq" id="WP_338737895.1">
    <property type="nucleotide sequence ID" value="NZ_CP146612.1"/>
</dbReference>
<comment type="subcellular location">
    <subcellularLocation>
        <location evidence="1">Cell membrane</location>
        <topology evidence="1">Multi-pass membrane protein</topology>
    </subcellularLocation>
</comment>
<feature type="transmembrane region" description="Helical" evidence="8">
    <location>
        <begin position="27"/>
        <end position="43"/>
    </location>
</feature>
<dbReference type="Pfam" id="PF02040">
    <property type="entry name" value="ArsB"/>
    <property type="match status" value="1"/>
</dbReference>
<dbReference type="Proteomes" id="UP001375370">
    <property type="component" value="Chromosome"/>
</dbReference>
<feature type="transmembrane region" description="Helical" evidence="8">
    <location>
        <begin position="96"/>
        <end position="124"/>
    </location>
</feature>
<comment type="similarity">
    <text evidence="2">Belongs to the ArsB family.</text>
</comment>
<evidence type="ECO:0000256" key="4">
    <source>
        <dbReference type="ARBA" id="ARBA00022692"/>
    </source>
</evidence>
<evidence type="ECO:0000313" key="9">
    <source>
        <dbReference type="EMBL" id="WWX25590.1"/>
    </source>
</evidence>
<feature type="transmembrane region" description="Helical" evidence="8">
    <location>
        <begin position="364"/>
        <end position="383"/>
    </location>
</feature>
<keyword evidence="6 8" id="KW-1133">Transmembrane helix</keyword>
<evidence type="ECO:0000256" key="1">
    <source>
        <dbReference type="ARBA" id="ARBA00004651"/>
    </source>
</evidence>
<evidence type="ECO:0000256" key="6">
    <source>
        <dbReference type="ARBA" id="ARBA00022989"/>
    </source>
</evidence>
<dbReference type="EMBL" id="CP146612">
    <property type="protein sequence ID" value="WWX25590.1"/>
    <property type="molecule type" value="Genomic_DNA"/>
</dbReference>
<dbReference type="PANTHER" id="PTHR43302">
    <property type="entry name" value="TRANSPORTER ARSB-RELATED"/>
    <property type="match status" value="1"/>
</dbReference>
<keyword evidence="7 8" id="KW-0472">Membrane</keyword>
<feature type="transmembrane region" description="Helical" evidence="8">
    <location>
        <begin position="136"/>
        <end position="154"/>
    </location>
</feature>
<dbReference type="InterPro" id="IPR000802">
    <property type="entry name" value="Arsenical_pump_ArsB"/>
</dbReference>
<evidence type="ECO:0000256" key="5">
    <source>
        <dbReference type="ARBA" id="ARBA00022849"/>
    </source>
</evidence>
<keyword evidence="5" id="KW-0059">Arsenical resistance</keyword>
<evidence type="ECO:0000313" key="10">
    <source>
        <dbReference type="Proteomes" id="UP001375370"/>
    </source>
</evidence>
<feature type="transmembrane region" description="Helical" evidence="8">
    <location>
        <begin position="216"/>
        <end position="234"/>
    </location>
</feature>
<feature type="transmembrane region" description="Helical" evidence="8">
    <location>
        <begin position="55"/>
        <end position="76"/>
    </location>
</feature>
<keyword evidence="4 8" id="KW-0812">Transmembrane</keyword>
<feature type="transmembrane region" description="Helical" evidence="8">
    <location>
        <begin position="174"/>
        <end position="195"/>
    </location>
</feature>
<feature type="transmembrane region" description="Helical" evidence="8">
    <location>
        <begin position="395"/>
        <end position="417"/>
    </location>
</feature>
<evidence type="ECO:0000256" key="8">
    <source>
        <dbReference type="SAM" id="Phobius"/>
    </source>
</evidence>
<feature type="transmembrane region" description="Helical" evidence="8">
    <location>
        <begin position="240"/>
        <end position="259"/>
    </location>
</feature>